<gene>
    <name evidence="3" type="ordered locus">FsymDg_1750</name>
</gene>
<sequence length="329" mass="33625">MSVPAVADQAAVGLALAIDGPRATIAVDRQDHATVHVPTAHVPVTYAPTVHEPGADEPGAHVSGPSAALPAVLAGIGRSLPGSVRLVILRITGVSSPPTGGRRVAAGERLTGDQPIDGRPLAERPADGGLAGRQSDGGTAARWPAAGDVAFQAPHEASHEALHDMGTAAGWQSALGWLSRPDLFSVAVVSGYAVDALHLALACDLRVVRDDAYLSFGDVRHGRIPALGVSRALVDLVGYSRALDLCVTGRVLSGAQAQAVGLVDRLVAPAELDRVVEELAAALLAAPRETAVEVKALLLRSRELSVADQLRAERDAQARCSSAPAGAAG</sequence>
<comment type="similarity">
    <text evidence="1">Belongs to the enoyl-CoA hydratase/isomerase family.</text>
</comment>
<dbReference type="eggNOG" id="COG1024">
    <property type="taxonomic scope" value="Bacteria"/>
</dbReference>
<dbReference type="GO" id="GO:0016853">
    <property type="term" value="F:isomerase activity"/>
    <property type="evidence" value="ECO:0007669"/>
    <property type="project" value="UniProtKB-KW"/>
</dbReference>
<accession>F8B3H1</accession>
<protein>
    <submittedName>
        <fullName evidence="3">Enoyl-CoA hydratase/isomerase</fullName>
    </submittedName>
</protein>
<feature type="region of interest" description="Disordered" evidence="2">
    <location>
        <begin position="97"/>
        <end position="139"/>
    </location>
</feature>
<reference evidence="3 4" key="1">
    <citation type="submission" date="2011-05" db="EMBL/GenBank/DDBJ databases">
        <title>Complete sequence of chromosome of Frankia symbiont of Datisca glomerata.</title>
        <authorList>
            <consortium name="US DOE Joint Genome Institute"/>
            <person name="Lucas S."/>
            <person name="Han J."/>
            <person name="Lapidus A."/>
            <person name="Cheng J.-F."/>
            <person name="Goodwin L."/>
            <person name="Pitluck S."/>
            <person name="Peters L."/>
            <person name="Mikhailova N."/>
            <person name="Chertkov O."/>
            <person name="Teshima H."/>
            <person name="Han C."/>
            <person name="Tapia R."/>
            <person name="Land M."/>
            <person name="Hauser L."/>
            <person name="Kyrpides N."/>
            <person name="Ivanova N."/>
            <person name="Pagani I."/>
            <person name="Berry A."/>
            <person name="Pawlowski K."/>
            <person name="Persson T."/>
            <person name="Vanden Heuvel B."/>
            <person name="Benson D."/>
            <person name="Woyke T."/>
        </authorList>
    </citation>
    <scope>NUCLEOTIDE SEQUENCE [LARGE SCALE GENOMIC DNA]</scope>
    <source>
        <strain evidence="4">4085684</strain>
    </source>
</reference>
<keyword evidence="3" id="KW-0413">Isomerase</keyword>
<dbReference type="Pfam" id="PF00378">
    <property type="entry name" value="ECH_1"/>
    <property type="match status" value="1"/>
</dbReference>
<dbReference type="Gene3D" id="3.90.226.10">
    <property type="entry name" value="2-enoyl-CoA Hydratase, Chain A, domain 1"/>
    <property type="match status" value="1"/>
</dbReference>
<evidence type="ECO:0000256" key="2">
    <source>
        <dbReference type="SAM" id="MobiDB-lite"/>
    </source>
</evidence>
<dbReference type="STRING" id="656024.FsymDg_1750"/>
<dbReference type="KEGG" id="fsy:FsymDg_1750"/>
<evidence type="ECO:0000313" key="4">
    <source>
        <dbReference type="Proteomes" id="UP000001549"/>
    </source>
</evidence>
<keyword evidence="4" id="KW-1185">Reference proteome</keyword>
<evidence type="ECO:0000313" key="3">
    <source>
        <dbReference type="EMBL" id="AEH09199.1"/>
    </source>
</evidence>
<organism evidence="3 4">
    <name type="scientific">Candidatus Protofrankia datiscae</name>
    <dbReference type="NCBI Taxonomy" id="2716812"/>
    <lineage>
        <taxon>Bacteria</taxon>
        <taxon>Bacillati</taxon>
        <taxon>Actinomycetota</taxon>
        <taxon>Actinomycetes</taxon>
        <taxon>Frankiales</taxon>
        <taxon>Frankiaceae</taxon>
        <taxon>Protofrankia</taxon>
    </lineage>
</organism>
<dbReference type="SUPFAM" id="SSF52096">
    <property type="entry name" value="ClpP/crotonase"/>
    <property type="match status" value="1"/>
</dbReference>
<proteinExistence type="inferred from homology"/>
<dbReference type="InterPro" id="IPR029045">
    <property type="entry name" value="ClpP/crotonase-like_dom_sf"/>
</dbReference>
<name>F8B3H1_9ACTN</name>
<dbReference type="AlphaFoldDB" id="F8B3H1"/>
<dbReference type="CDD" id="cd06558">
    <property type="entry name" value="crotonase-like"/>
    <property type="match status" value="1"/>
</dbReference>
<dbReference type="PANTHER" id="PTHR43802">
    <property type="entry name" value="ENOYL-COA HYDRATASE"/>
    <property type="match status" value="1"/>
</dbReference>
<dbReference type="InterPro" id="IPR001753">
    <property type="entry name" value="Enoyl-CoA_hydra/iso"/>
</dbReference>
<dbReference type="EMBL" id="CP002801">
    <property type="protein sequence ID" value="AEH09199.1"/>
    <property type="molecule type" value="Genomic_DNA"/>
</dbReference>
<dbReference type="PANTHER" id="PTHR43802:SF1">
    <property type="entry name" value="IP11341P-RELATED"/>
    <property type="match status" value="1"/>
</dbReference>
<dbReference type="Proteomes" id="UP000001549">
    <property type="component" value="Chromosome"/>
</dbReference>
<evidence type="ECO:0000256" key="1">
    <source>
        <dbReference type="ARBA" id="ARBA00005254"/>
    </source>
</evidence>
<dbReference type="HOGENOM" id="CLU_009834_7_0_11"/>